<protein>
    <submittedName>
        <fullName evidence="2">Endonuclease/exonuclease/phosphatase family protein</fullName>
    </submittedName>
</protein>
<reference evidence="3" key="1">
    <citation type="journal article" date="2019" name="Int. J. Syst. Evol. Microbiol.">
        <title>The Global Catalogue of Microorganisms (GCM) 10K type strain sequencing project: providing services to taxonomists for standard genome sequencing and annotation.</title>
        <authorList>
            <consortium name="The Broad Institute Genomics Platform"/>
            <consortium name="The Broad Institute Genome Sequencing Center for Infectious Disease"/>
            <person name="Wu L."/>
            <person name="Ma J."/>
        </authorList>
    </citation>
    <scope>NUCLEOTIDE SEQUENCE [LARGE SCALE GENOMIC DNA]</scope>
    <source>
        <strain evidence="3">JCM 3369</strain>
    </source>
</reference>
<accession>A0ABW2CLD8</accession>
<dbReference type="GO" id="GO:0004519">
    <property type="term" value="F:endonuclease activity"/>
    <property type="evidence" value="ECO:0007669"/>
    <property type="project" value="UniProtKB-KW"/>
</dbReference>
<dbReference type="Proteomes" id="UP001596380">
    <property type="component" value="Unassembled WGS sequence"/>
</dbReference>
<dbReference type="SUPFAM" id="SSF56219">
    <property type="entry name" value="DNase I-like"/>
    <property type="match status" value="1"/>
</dbReference>
<dbReference type="Gene3D" id="3.60.10.10">
    <property type="entry name" value="Endonuclease/exonuclease/phosphatase"/>
    <property type="match status" value="1"/>
</dbReference>
<dbReference type="Pfam" id="PF03372">
    <property type="entry name" value="Exo_endo_phos"/>
    <property type="match status" value="1"/>
</dbReference>
<evidence type="ECO:0000313" key="2">
    <source>
        <dbReference type="EMBL" id="MFC6881745.1"/>
    </source>
</evidence>
<dbReference type="InterPro" id="IPR036691">
    <property type="entry name" value="Endo/exonu/phosph_ase_sf"/>
</dbReference>
<evidence type="ECO:0000259" key="1">
    <source>
        <dbReference type="Pfam" id="PF03372"/>
    </source>
</evidence>
<keyword evidence="2" id="KW-0378">Hydrolase</keyword>
<gene>
    <name evidence="2" type="ORF">ACFQKB_18450</name>
</gene>
<dbReference type="EMBL" id="JBHSXS010000009">
    <property type="protein sequence ID" value="MFC6881745.1"/>
    <property type="molecule type" value="Genomic_DNA"/>
</dbReference>
<comment type="caution">
    <text evidence="2">The sequence shown here is derived from an EMBL/GenBank/DDBJ whole genome shotgun (WGS) entry which is preliminary data.</text>
</comment>
<dbReference type="RefSeq" id="WP_160824129.1">
    <property type="nucleotide sequence ID" value="NZ_JBHSXS010000009.1"/>
</dbReference>
<organism evidence="2 3">
    <name type="scientific">Actinomadura yumaensis</name>
    <dbReference type="NCBI Taxonomy" id="111807"/>
    <lineage>
        <taxon>Bacteria</taxon>
        <taxon>Bacillati</taxon>
        <taxon>Actinomycetota</taxon>
        <taxon>Actinomycetes</taxon>
        <taxon>Streptosporangiales</taxon>
        <taxon>Thermomonosporaceae</taxon>
        <taxon>Actinomadura</taxon>
    </lineage>
</organism>
<keyword evidence="2" id="KW-0255">Endonuclease</keyword>
<keyword evidence="2" id="KW-0540">Nuclease</keyword>
<sequence>MRIISLNAWGGAMFDELAPWLDTCGVDVLCLQEVTHTPGLGGWTRFDDADRSLPQRANLLADVRSRLPHHHGIFTVSDTGPVQDGRQRRHPQDFGVATFVAESLPVVAMRSAFVHGAYTEHRDRWPNDGRPRAALGVRVRDRRARRFVTVVNLHGLRDPRGKADTPARHAQAERLAALVEEAREDGDMTVVCGDLNLLPDSKTFQVLADLGLTDLVGGADTRTSRYPKPLRHAGYLLVSDPAAVERFEIAASPEVSDHRALVLDL</sequence>
<evidence type="ECO:0000313" key="3">
    <source>
        <dbReference type="Proteomes" id="UP001596380"/>
    </source>
</evidence>
<feature type="domain" description="Endonuclease/exonuclease/phosphatase" evidence="1">
    <location>
        <begin position="5"/>
        <end position="258"/>
    </location>
</feature>
<proteinExistence type="predicted"/>
<dbReference type="InterPro" id="IPR005135">
    <property type="entry name" value="Endo/exonuclease/phosphatase"/>
</dbReference>
<name>A0ABW2CLD8_9ACTN</name>
<keyword evidence="3" id="KW-1185">Reference proteome</keyword>